<dbReference type="GO" id="GO:0005886">
    <property type="term" value="C:plasma membrane"/>
    <property type="evidence" value="ECO:0007669"/>
    <property type="project" value="TreeGrafter"/>
</dbReference>
<dbReference type="GO" id="GO:0003924">
    <property type="term" value="F:GTPase activity"/>
    <property type="evidence" value="ECO:0007669"/>
    <property type="project" value="InterPro"/>
</dbReference>
<dbReference type="Gene3D" id="3.40.50.300">
    <property type="entry name" value="P-loop containing nucleotide triphosphate hydrolases"/>
    <property type="match status" value="1"/>
</dbReference>
<dbReference type="Pfam" id="PF00071">
    <property type="entry name" value="Ras"/>
    <property type="match status" value="1"/>
</dbReference>
<dbReference type="SMART" id="SM00174">
    <property type="entry name" value="RHO"/>
    <property type="match status" value="1"/>
</dbReference>
<feature type="compositionally biased region" description="Low complexity" evidence="3">
    <location>
        <begin position="31"/>
        <end position="49"/>
    </location>
</feature>
<feature type="region of interest" description="Disordered" evidence="3">
    <location>
        <begin position="1"/>
        <end position="166"/>
    </location>
</feature>
<reference evidence="5" key="1">
    <citation type="submission" date="2025-08" db="UniProtKB">
        <authorList>
            <consortium name="RefSeq"/>
        </authorList>
    </citation>
    <scope>IDENTIFICATION</scope>
    <source>
        <tissue evidence="5">Silk gland</tissue>
    </source>
</reference>
<dbReference type="PROSITE" id="PS51421">
    <property type="entry name" value="RAS"/>
    <property type="match status" value="1"/>
</dbReference>
<dbReference type="RefSeq" id="XP_028040519.1">
    <property type="nucleotide sequence ID" value="XM_028184718.1"/>
</dbReference>
<evidence type="ECO:0000256" key="1">
    <source>
        <dbReference type="ARBA" id="ARBA00008846"/>
    </source>
</evidence>
<dbReference type="InterPro" id="IPR051641">
    <property type="entry name" value="RGK_GTP-binding_reg"/>
</dbReference>
<dbReference type="GeneID" id="114250730"/>
<dbReference type="PANTHER" id="PTHR45775:SF6">
    <property type="entry name" value="RAD, GEM_KIR FAMILY MEMBER 2, ISOFORM C"/>
    <property type="match status" value="1"/>
</dbReference>
<feature type="compositionally biased region" description="Polar residues" evidence="3">
    <location>
        <begin position="139"/>
        <end position="158"/>
    </location>
</feature>
<dbReference type="SUPFAM" id="SSF52540">
    <property type="entry name" value="P-loop containing nucleoside triphosphate hydrolases"/>
    <property type="match status" value="1"/>
</dbReference>
<name>A0A6J2KK24_BOMMA</name>
<proteinExistence type="inferred from homology"/>
<feature type="compositionally biased region" description="Low complexity" evidence="3">
    <location>
        <begin position="327"/>
        <end position="337"/>
    </location>
</feature>
<comment type="similarity">
    <text evidence="1">Belongs to the small GTPase superfamily. RGK family.</text>
</comment>
<organism evidence="4 5">
    <name type="scientific">Bombyx mandarina</name>
    <name type="common">Wild silk moth</name>
    <name type="synonym">Wild silkworm</name>
    <dbReference type="NCBI Taxonomy" id="7092"/>
    <lineage>
        <taxon>Eukaryota</taxon>
        <taxon>Metazoa</taxon>
        <taxon>Ecdysozoa</taxon>
        <taxon>Arthropoda</taxon>
        <taxon>Hexapoda</taxon>
        <taxon>Insecta</taxon>
        <taxon>Pterygota</taxon>
        <taxon>Neoptera</taxon>
        <taxon>Endopterygota</taxon>
        <taxon>Lepidoptera</taxon>
        <taxon>Glossata</taxon>
        <taxon>Ditrysia</taxon>
        <taxon>Bombycoidea</taxon>
        <taxon>Bombycidae</taxon>
        <taxon>Bombycinae</taxon>
        <taxon>Bombyx</taxon>
    </lineage>
</organism>
<feature type="region of interest" description="Disordered" evidence="3">
    <location>
        <begin position="546"/>
        <end position="565"/>
    </location>
</feature>
<dbReference type="InterPro" id="IPR001806">
    <property type="entry name" value="Small_GTPase"/>
</dbReference>
<feature type="region of interest" description="Disordered" evidence="3">
    <location>
        <begin position="197"/>
        <end position="220"/>
    </location>
</feature>
<evidence type="ECO:0000256" key="2">
    <source>
        <dbReference type="ARBA" id="ARBA00022553"/>
    </source>
</evidence>
<keyword evidence="4" id="KW-1185">Reference proteome</keyword>
<dbReference type="CDD" id="cd04148">
    <property type="entry name" value="RGK"/>
    <property type="match status" value="1"/>
</dbReference>
<dbReference type="GO" id="GO:0005246">
    <property type="term" value="F:calcium channel regulator activity"/>
    <property type="evidence" value="ECO:0007669"/>
    <property type="project" value="TreeGrafter"/>
</dbReference>
<evidence type="ECO:0000256" key="3">
    <source>
        <dbReference type="SAM" id="MobiDB-lite"/>
    </source>
</evidence>
<keyword evidence="2" id="KW-0597">Phosphoprotein</keyword>
<dbReference type="Proteomes" id="UP000504629">
    <property type="component" value="Unplaced"/>
</dbReference>
<gene>
    <name evidence="5" type="primary">LOC114250730</name>
</gene>
<dbReference type="SMART" id="SM00175">
    <property type="entry name" value="RAB"/>
    <property type="match status" value="1"/>
</dbReference>
<dbReference type="PANTHER" id="PTHR45775">
    <property type="entry name" value="RAD, GEM/KIR FAMILY MEMBER 2, ISOFORM C"/>
    <property type="match status" value="1"/>
</dbReference>
<evidence type="ECO:0000313" key="5">
    <source>
        <dbReference type="RefSeq" id="XP_028040519.1"/>
    </source>
</evidence>
<dbReference type="FunFam" id="3.40.50.300:FF:000664">
    <property type="entry name" value="Uncharacterized protein, isoform B"/>
    <property type="match status" value="1"/>
</dbReference>
<dbReference type="OrthoDB" id="5239715at2759"/>
<dbReference type="PROSITE" id="PS51419">
    <property type="entry name" value="RAB"/>
    <property type="match status" value="1"/>
</dbReference>
<sequence length="600" mass="66044">MAVNSPGGYPPVSPKPHTPKSPRHFVFPQKSPSITSSTSSSGYYTPQSGCSYDKHSQPPKSPIAHGHRSPMSPRHFNFPQKCPSDRSSPSSLDRTHGLHYSTSLKHNRREKSRSPKPPPVHIHTNPGYVSPNRTRKLYGSTSTVSSPRLVTSPSIVSSHTDDSIDAMPGTPSAILHDADDEATTTYSKICRKSTSDLTDMTDDTPQTRSTSISRPCSPMRRGSMKGGLAYLASRRGSRESTISNCDSVEDIGPLNFQNTMRGRQRRTSNFLELPVVEHSRPRVCSLPEKPYNPRASDDLYRLRTFSITTKGGVVNCGDSICNRRSRSNTSVNSTNSRASDRSPFDGSCCSGYRPVDSASLTTPDEDEMDPIPKYRVVLLGDAGVGKTALVSQFMTSEYMNTYDASLVKRDDEFGEKSVSVLLDGEESELIFIDHPSTEMSIENCLSTYEPHACVVVYSVVAKSSLQRASDLLAYLCREQFTVDRTVVLVGNKADLARARQVSTNEGKALATSRDCKFIETSSGIQHNVDELLVGILKQIRLKETRDKKQAKKTSTTKEAKPTKLASSRTHISLSIARELLQKICINDISKSKSCENLHVL</sequence>
<dbReference type="AlphaFoldDB" id="A0A6J2KK24"/>
<feature type="region of interest" description="Disordered" evidence="3">
    <location>
        <begin position="324"/>
        <end position="345"/>
    </location>
</feature>
<dbReference type="PRINTS" id="PR00449">
    <property type="entry name" value="RASTRNSFRMNG"/>
</dbReference>
<evidence type="ECO:0000313" key="4">
    <source>
        <dbReference type="Proteomes" id="UP000504629"/>
    </source>
</evidence>
<accession>A0A6J2KK24</accession>
<protein>
    <submittedName>
        <fullName evidence="5">Uncharacterized protein LOC114250730</fullName>
    </submittedName>
</protein>
<dbReference type="GO" id="GO:0005525">
    <property type="term" value="F:GTP binding"/>
    <property type="evidence" value="ECO:0007669"/>
    <property type="project" value="InterPro"/>
</dbReference>
<dbReference type="SMART" id="SM00173">
    <property type="entry name" value="RAS"/>
    <property type="match status" value="1"/>
</dbReference>
<dbReference type="InterPro" id="IPR027417">
    <property type="entry name" value="P-loop_NTPase"/>
</dbReference>
<dbReference type="KEGG" id="bman:114250730"/>